<reference evidence="2" key="1">
    <citation type="journal article" date="2020" name="Stud. Mycol.">
        <title>101 Dothideomycetes genomes: a test case for predicting lifestyles and emergence of pathogens.</title>
        <authorList>
            <person name="Haridas S."/>
            <person name="Albert R."/>
            <person name="Binder M."/>
            <person name="Bloem J."/>
            <person name="Labutti K."/>
            <person name="Salamov A."/>
            <person name="Andreopoulos B."/>
            <person name="Baker S."/>
            <person name="Barry K."/>
            <person name="Bills G."/>
            <person name="Bluhm B."/>
            <person name="Cannon C."/>
            <person name="Castanera R."/>
            <person name="Culley D."/>
            <person name="Daum C."/>
            <person name="Ezra D."/>
            <person name="Gonzalez J."/>
            <person name="Henrissat B."/>
            <person name="Kuo A."/>
            <person name="Liang C."/>
            <person name="Lipzen A."/>
            <person name="Lutzoni F."/>
            <person name="Magnuson J."/>
            <person name="Mondo S."/>
            <person name="Nolan M."/>
            <person name="Ohm R."/>
            <person name="Pangilinan J."/>
            <person name="Park H.-J."/>
            <person name="Ramirez L."/>
            <person name="Alfaro M."/>
            <person name="Sun H."/>
            <person name="Tritt A."/>
            <person name="Yoshinaga Y."/>
            <person name="Zwiers L.-H."/>
            <person name="Turgeon B."/>
            <person name="Goodwin S."/>
            <person name="Spatafora J."/>
            <person name="Crous P."/>
            <person name="Grigoriev I."/>
        </authorList>
    </citation>
    <scope>NUCLEOTIDE SEQUENCE</scope>
    <source>
        <strain evidence="2">CBS 122368</strain>
    </source>
</reference>
<dbReference type="EMBL" id="ML987208">
    <property type="protein sequence ID" value="KAF2242353.1"/>
    <property type="molecule type" value="Genomic_DNA"/>
</dbReference>
<evidence type="ECO:0000313" key="3">
    <source>
        <dbReference type="Proteomes" id="UP000800094"/>
    </source>
</evidence>
<protein>
    <submittedName>
        <fullName evidence="2">Uncharacterized protein</fullName>
    </submittedName>
</protein>
<evidence type="ECO:0000313" key="2">
    <source>
        <dbReference type="EMBL" id="KAF2242353.1"/>
    </source>
</evidence>
<accession>A0A6A6HXM3</accession>
<name>A0A6A6HXM3_9PLEO</name>
<gene>
    <name evidence="2" type="ORF">BU26DRAFT_571035</name>
</gene>
<sequence length="143" mass="14867">MKLTNPLITTFALSTCSLVAALPMQQPGVSAPSNPPNKTALLLSLADLYGIPSTDVNVNAAWLEERGGGVQRGREVVGKQFREVGKNTTNAADAAEFVGSGVAQGQVRDGTDVSASAGGEVEVEGKKERGWVTCLLMGLYEGC</sequence>
<evidence type="ECO:0000256" key="1">
    <source>
        <dbReference type="SAM" id="SignalP"/>
    </source>
</evidence>
<proteinExistence type="predicted"/>
<dbReference type="Proteomes" id="UP000800094">
    <property type="component" value="Unassembled WGS sequence"/>
</dbReference>
<feature type="signal peptide" evidence="1">
    <location>
        <begin position="1"/>
        <end position="21"/>
    </location>
</feature>
<dbReference type="GeneID" id="54587430"/>
<organism evidence="2 3">
    <name type="scientific">Trematosphaeria pertusa</name>
    <dbReference type="NCBI Taxonomy" id="390896"/>
    <lineage>
        <taxon>Eukaryota</taxon>
        <taxon>Fungi</taxon>
        <taxon>Dikarya</taxon>
        <taxon>Ascomycota</taxon>
        <taxon>Pezizomycotina</taxon>
        <taxon>Dothideomycetes</taxon>
        <taxon>Pleosporomycetidae</taxon>
        <taxon>Pleosporales</taxon>
        <taxon>Massarineae</taxon>
        <taxon>Trematosphaeriaceae</taxon>
        <taxon>Trematosphaeria</taxon>
    </lineage>
</organism>
<dbReference type="AlphaFoldDB" id="A0A6A6HXM3"/>
<keyword evidence="1" id="KW-0732">Signal</keyword>
<keyword evidence="3" id="KW-1185">Reference proteome</keyword>
<dbReference type="RefSeq" id="XP_033677357.1">
    <property type="nucleotide sequence ID" value="XM_033834100.1"/>
</dbReference>
<feature type="chain" id="PRO_5025478047" evidence="1">
    <location>
        <begin position="22"/>
        <end position="143"/>
    </location>
</feature>